<dbReference type="STRING" id="485915.Dret_2102"/>
<dbReference type="InterPro" id="IPR017752">
    <property type="entry name" value="G3P_DH_GlpA_su"/>
</dbReference>
<reference evidence="7 8" key="2">
    <citation type="journal article" date="2010" name="Stand. Genomic Sci.">
        <title>Complete genome sequence of Desulfohalobium retbaense type strain (HR(100)).</title>
        <authorList>
            <person name="Spring S."/>
            <person name="Nolan M."/>
            <person name="Lapidus A."/>
            <person name="Glavina Del Rio T."/>
            <person name="Copeland A."/>
            <person name="Tice H."/>
            <person name="Cheng J.F."/>
            <person name="Lucas S."/>
            <person name="Land M."/>
            <person name="Chen F."/>
            <person name="Bruce D."/>
            <person name="Goodwin L."/>
            <person name="Pitluck S."/>
            <person name="Ivanova N."/>
            <person name="Mavromatis K."/>
            <person name="Mikhailova N."/>
            <person name="Pati A."/>
            <person name="Chen A."/>
            <person name="Palaniappan K."/>
            <person name="Hauser L."/>
            <person name="Chang Y.J."/>
            <person name="Jeffries C.D."/>
            <person name="Munk C."/>
            <person name="Kiss H."/>
            <person name="Chain P."/>
            <person name="Han C."/>
            <person name="Brettin T."/>
            <person name="Detter J.C."/>
            <person name="Schuler E."/>
            <person name="Goker M."/>
            <person name="Rohde M."/>
            <person name="Bristow J."/>
            <person name="Eisen J.A."/>
            <person name="Markowitz V."/>
            <person name="Hugenholtz P."/>
            <person name="Kyrpides N.C."/>
            <person name="Klenk H.P."/>
        </authorList>
    </citation>
    <scope>NUCLEOTIDE SEQUENCE [LARGE SCALE GENOMIC DNA]</scope>
    <source>
        <strain evidence="7 8">DSM 5692</strain>
    </source>
</reference>
<dbReference type="GO" id="GO:0005886">
    <property type="term" value="C:plasma membrane"/>
    <property type="evidence" value="ECO:0007669"/>
    <property type="project" value="InterPro"/>
</dbReference>
<dbReference type="AlphaFoldDB" id="C8X4B2"/>
<evidence type="ECO:0000256" key="4">
    <source>
        <dbReference type="ARBA" id="ARBA00022827"/>
    </source>
</evidence>
<evidence type="ECO:0000256" key="3">
    <source>
        <dbReference type="ARBA" id="ARBA00022630"/>
    </source>
</evidence>
<evidence type="ECO:0000259" key="6">
    <source>
        <dbReference type="Pfam" id="PF01266"/>
    </source>
</evidence>
<keyword evidence="8" id="KW-1185">Reference proteome</keyword>
<evidence type="ECO:0000256" key="5">
    <source>
        <dbReference type="ARBA" id="ARBA00023002"/>
    </source>
</evidence>
<comment type="cofactor">
    <cofactor evidence="1">
        <name>FAD</name>
        <dbReference type="ChEBI" id="CHEBI:57692"/>
    </cofactor>
</comment>
<keyword evidence="5" id="KW-0560">Oxidoreductase</keyword>
<dbReference type="Pfam" id="PF01266">
    <property type="entry name" value="DAO"/>
    <property type="match status" value="1"/>
</dbReference>
<dbReference type="PRINTS" id="PR01001">
    <property type="entry name" value="FADG3PDH"/>
</dbReference>
<sequence>MQTQVLIIGGGATGTGLLRDLALRGVSCVLVEQSDLNAGASGGNHGLLHSGGRYVGSDLQAARECFQEGRLLKKLAPHCIEDTGGLFVAVSGDALEYAATFPDLCAQAGIPIHSLTPKEALEREPALHPDVQAAYSVPDATIDPFQLCLENVAHAKQLGALFFRQTQVVGVDLDDKAIKRVRLWDRRDKQSWFIEAEQVVNAAGAWSGKVAALAGLGVSVRFSKGTLAVTQRRVTREVVNRLRPPSDGDIVVPGGTVSIVGTTSVRIEDLERIEPTVAEVDLVVDEAAALVPCLEQERFMRAYAGVRPLLDTGSGGSDRTASRGFALIDHRRDGLDNMTTITGGKLTTFRLMAEHTADLVCAKLGVQEPCRTAEVAYPEPGAGAWTEPAQAPRHWMARKTEGDILLCECEMVPREAVREVCKSMRRPDIQSIGLRSRMGKGACQGGFCSFRTMLFLADEQGVEPDEVLRQLRIFLQERWKGQQTVLWGAQEVQAELNEAIHCGLLGLEGESA</sequence>
<dbReference type="NCBIfam" id="TIGR03377">
    <property type="entry name" value="glycerol3P_GlpA"/>
    <property type="match status" value="1"/>
</dbReference>
<dbReference type="InterPro" id="IPR006076">
    <property type="entry name" value="FAD-dep_OxRdtase"/>
</dbReference>
<dbReference type="Gene3D" id="3.50.50.60">
    <property type="entry name" value="FAD/NAD(P)-binding domain"/>
    <property type="match status" value="3"/>
</dbReference>
<dbReference type="InterPro" id="IPR036188">
    <property type="entry name" value="FAD/NAD-bd_sf"/>
</dbReference>
<dbReference type="EMBL" id="CP001734">
    <property type="protein sequence ID" value="ACV69386.1"/>
    <property type="molecule type" value="Genomic_DNA"/>
</dbReference>
<proteinExistence type="inferred from homology"/>
<keyword evidence="4" id="KW-0274">FAD</keyword>
<dbReference type="Proteomes" id="UP000001052">
    <property type="component" value="Chromosome"/>
</dbReference>
<dbReference type="InterPro" id="IPR000447">
    <property type="entry name" value="G3P_DH_FAD-dep"/>
</dbReference>
<dbReference type="GO" id="GO:0046174">
    <property type="term" value="P:polyol catabolic process"/>
    <property type="evidence" value="ECO:0007669"/>
    <property type="project" value="InterPro"/>
</dbReference>
<dbReference type="GO" id="GO:0010181">
    <property type="term" value="F:FMN binding"/>
    <property type="evidence" value="ECO:0007669"/>
    <property type="project" value="InterPro"/>
</dbReference>
<dbReference type="Gene3D" id="1.10.10.1100">
    <property type="entry name" value="BFD-like [2Fe-2S]-binding domain"/>
    <property type="match status" value="1"/>
</dbReference>
<accession>C8X4B2</accession>
<dbReference type="InterPro" id="IPR041854">
    <property type="entry name" value="BFD-like_2Fe2S-bd_dom_sf"/>
</dbReference>
<dbReference type="PANTHER" id="PTHR11985:SF15">
    <property type="entry name" value="GLYCEROL-3-PHOSPHATE DEHYDROGENASE, MITOCHONDRIAL"/>
    <property type="match status" value="1"/>
</dbReference>
<dbReference type="GO" id="GO:0006072">
    <property type="term" value="P:glycerol-3-phosphate metabolic process"/>
    <property type="evidence" value="ECO:0007669"/>
    <property type="project" value="InterPro"/>
</dbReference>
<dbReference type="OrthoDB" id="9766796at2"/>
<evidence type="ECO:0000313" key="8">
    <source>
        <dbReference type="Proteomes" id="UP000001052"/>
    </source>
</evidence>
<dbReference type="PANTHER" id="PTHR11985">
    <property type="entry name" value="GLYCEROL-3-PHOSPHATE DEHYDROGENASE"/>
    <property type="match status" value="1"/>
</dbReference>
<gene>
    <name evidence="7" type="ordered locus">Dret_2102</name>
</gene>
<dbReference type="SUPFAM" id="SSF51905">
    <property type="entry name" value="FAD/NAD(P)-binding domain"/>
    <property type="match status" value="1"/>
</dbReference>
<evidence type="ECO:0000256" key="1">
    <source>
        <dbReference type="ARBA" id="ARBA00001974"/>
    </source>
</evidence>
<reference evidence="8" key="1">
    <citation type="submission" date="2009-09" db="EMBL/GenBank/DDBJ databases">
        <title>The complete chromosome of Desulfohalobium retbaense DSM 5692.</title>
        <authorList>
            <consortium name="US DOE Joint Genome Institute (JGI-PGF)"/>
            <person name="Lucas S."/>
            <person name="Copeland A."/>
            <person name="Lapidus A."/>
            <person name="Glavina del Rio T."/>
            <person name="Dalin E."/>
            <person name="Tice H."/>
            <person name="Bruce D."/>
            <person name="Goodwin L."/>
            <person name="Pitluck S."/>
            <person name="Kyrpides N."/>
            <person name="Mavromatis K."/>
            <person name="Ivanova N."/>
            <person name="Mikhailova N."/>
            <person name="Munk A.C."/>
            <person name="Brettin T."/>
            <person name="Detter J.C."/>
            <person name="Han C."/>
            <person name="Tapia R."/>
            <person name="Larimer F."/>
            <person name="Land M."/>
            <person name="Hauser L."/>
            <person name="Markowitz V."/>
            <person name="Cheng J.-F."/>
            <person name="Hugenholtz P."/>
            <person name="Woyke T."/>
            <person name="Wu D."/>
            <person name="Spring S."/>
            <person name="Klenk H.-P."/>
            <person name="Eisen J.A."/>
        </authorList>
    </citation>
    <scope>NUCLEOTIDE SEQUENCE [LARGE SCALE GENOMIC DNA]</scope>
    <source>
        <strain evidence="8">DSM 5692</strain>
    </source>
</reference>
<protein>
    <submittedName>
        <fullName evidence="7">Glycerol-3-phosphate dehydrogenase, anaerobic, A subunit</fullName>
    </submittedName>
</protein>
<dbReference type="SUPFAM" id="SSF54373">
    <property type="entry name" value="FAD-linked reductases, C-terminal domain"/>
    <property type="match status" value="1"/>
</dbReference>
<dbReference type="KEGG" id="drt:Dret_2102"/>
<dbReference type="GO" id="GO:0050660">
    <property type="term" value="F:flavin adenine dinucleotide binding"/>
    <property type="evidence" value="ECO:0007669"/>
    <property type="project" value="InterPro"/>
</dbReference>
<dbReference type="eggNOG" id="COG0578">
    <property type="taxonomic scope" value="Bacteria"/>
</dbReference>
<organism evidence="7 8">
    <name type="scientific">Desulfohalobium retbaense (strain ATCC 49708 / DSM 5692 / JCM 16813 / HR100)</name>
    <dbReference type="NCBI Taxonomy" id="485915"/>
    <lineage>
        <taxon>Bacteria</taxon>
        <taxon>Pseudomonadati</taxon>
        <taxon>Thermodesulfobacteriota</taxon>
        <taxon>Desulfovibrionia</taxon>
        <taxon>Desulfovibrionales</taxon>
        <taxon>Desulfohalobiaceae</taxon>
        <taxon>Desulfohalobium</taxon>
    </lineage>
</organism>
<evidence type="ECO:0000256" key="2">
    <source>
        <dbReference type="ARBA" id="ARBA00007330"/>
    </source>
</evidence>
<keyword evidence="3" id="KW-0285">Flavoprotein</keyword>
<comment type="similarity">
    <text evidence="2">Belongs to the FAD-dependent glycerol-3-phosphate dehydrogenase family.</text>
</comment>
<feature type="domain" description="FAD dependent oxidoreductase" evidence="6">
    <location>
        <begin position="5"/>
        <end position="359"/>
    </location>
</feature>
<name>C8X4B2_DESRD</name>
<dbReference type="GO" id="GO:0004368">
    <property type="term" value="F:glycerol-3-phosphate dehydrogenase (quinone) activity"/>
    <property type="evidence" value="ECO:0007669"/>
    <property type="project" value="InterPro"/>
</dbReference>
<evidence type="ECO:0000313" key="7">
    <source>
        <dbReference type="EMBL" id="ACV69386.1"/>
    </source>
</evidence>
<dbReference type="HOGENOM" id="CLU_015740_0_1_7"/>
<dbReference type="GO" id="GO:0009331">
    <property type="term" value="C:glycerol-3-phosphate dehydrogenase (FAD) complex"/>
    <property type="evidence" value="ECO:0007669"/>
    <property type="project" value="InterPro"/>
</dbReference>
<dbReference type="RefSeq" id="WP_015752527.1">
    <property type="nucleotide sequence ID" value="NC_013223.1"/>
</dbReference>